<accession>A0A6G0YCF7</accession>
<evidence type="ECO:0000256" key="2">
    <source>
        <dbReference type="ARBA" id="ARBA00022692"/>
    </source>
</evidence>
<feature type="transmembrane region" description="Helical" evidence="5">
    <location>
        <begin position="35"/>
        <end position="54"/>
    </location>
</feature>
<dbReference type="OrthoDB" id="6415790at2759"/>
<evidence type="ECO:0000256" key="1">
    <source>
        <dbReference type="ARBA" id="ARBA00004141"/>
    </source>
</evidence>
<comment type="caution">
    <text evidence="6">The sequence shown here is derived from an EMBL/GenBank/DDBJ whole genome shotgun (WGS) entry which is preliminary data.</text>
</comment>
<dbReference type="InterPro" id="IPR036259">
    <property type="entry name" value="MFS_trans_sf"/>
</dbReference>
<dbReference type="GO" id="GO:0008521">
    <property type="term" value="F:acetyl-CoA transmembrane transporter activity"/>
    <property type="evidence" value="ECO:0007669"/>
    <property type="project" value="InterPro"/>
</dbReference>
<evidence type="ECO:0000313" key="7">
    <source>
        <dbReference type="Proteomes" id="UP000478052"/>
    </source>
</evidence>
<proteinExistence type="predicted"/>
<feature type="transmembrane region" description="Helical" evidence="5">
    <location>
        <begin position="335"/>
        <end position="363"/>
    </location>
</feature>
<dbReference type="GO" id="GO:0035348">
    <property type="term" value="P:acetyl-CoA transmembrane transport"/>
    <property type="evidence" value="ECO:0007669"/>
    <property type="project" value="InterPro"/>
</dbReference>
<comment type="subcellular location">
    <subcellularLocation>
        <location evidence="1">Membrane</location>
        <topology evidence="1">Multi-pass membrane protein</topology>
    </subcellularLocation>
</comment>
<evidence type="ECO:0000313" key="6">
    <source>
        <dbReference type="EMBL" id="KAF0753279.1"/>
    </source>
</evidence>
<feature type="non-terminal residue" evidence="6">
    <location>
        <position position="1"/>
    </location>
</feature>
<reference evidence="6 7" key="1">
    <citation type="submission" date="2019-08" db="EMBL/GenBank/DDBJ databases">
        <title>Whole genome of Aphis craccivora.</title>
        <authorList>
            <person name="Voronova N.V."/>
            <person name="Shulinski R.S."/>
            <person name="Bandarenka Y.V."/>
            <person name="Zhorov D.G."/>
            <person name="Warner D."/>
        </authorList>
    </citation>
    <scope>NUCLEOTIDE SEQUENCE [LARGE SCALE GENOMIC DNA]</scope>
    <source>
        <strain evidence="6">180601</strain>
        <tissue evidence="6">Whole Body</tissue>
    </source>
</reference>
<dbReference type="SUPFAM" id="SSF103473">
    <property type="entry name" value="MFS general substrate transporter"/>
    <property type="match status" value="1"/>
</dbReference>
<evidence type="ECO:0000256" key="3">
    <source>
        <dbReference type="ARBA" id="ARBA00022989"/>
    </source>
</evidence>
<feature type="transmembrane region" description="Helical" evidence="5">
    <location>
        <begin position="6"/>
        <end position="23"/>
    </location>
</feature>
<dbReference type="PANTHER" id="PTHR12778:SF9">
    <property type="entry name" value="ACETYL-COENZYME A TRANSPORTER 1"/>
    <property type="match status" value="1"/>
</dbReference>
<feature type="transmembrane region" description="Helical" evidence="5">
    <location>
        <begin position="97"/>
        <end position="115"/>
    </location>
</feature>
<dbReference type="GO" id="GO:0016020">
    <property type="term" value="C:membrane"/>
    <property type="evidence" value="ECO:0007669"/>
    <property type="project" value="UniProtKB-SubCell"/>
</dbReference>
<keyword evidence="7" id="KW-1185">Reference proteome</keyword>
<sequence length="469" mass="53315">LLLLLYILQGFPIGLSGTFPIILQSRKMVTYEEQALFSIVLWPYTVKVLFAPLVDSLYIQRIGRRKSWLLPIQFLIGTILMYTSKNIDDWLPETGKPNLRMIICVVFTINVLSAIQDVVVDAWSLTIMKKNNVGYGATCNSSGLPIGMFIGSVGPILLVSKDFNNKYFRGTPSAGGLMTLQSFIHLWSIIFLLITIVIGIFKKEECNSLELDQKRISVFQNYKLLWNILKKPEIKLLAIALLTARFGFSATDGPSDLKLIDAGVSKDDIMITVTGMYALKFIIPIFLSKYISGPKCMDHYLTMTPIRLFWNITYMVLIYYTPSLINNNGNIEVPVYYYCLLALIFAVNEMLLFFMLLALYAFFCRLSDPCFGGTYMALFNTFYFLGWLIPNTLVLQMIDFLTFSTCSNDIKNSCLTPDLKNVCATNGGSCVVYVDGYYITVIICMVVGSIWYFMFRNRLKNYQLIRVMA</sequence>
<keyword evidence="4 5" id="KW-0472">Membrane</keyword>
<feature type="transmembrane region" description="Helical" evidence="5">
    <location>
        <begin position="269"/>
        <end position="288"/>
    </location>
</feature>
<dbReference type="Proteomes" id="UP000478052">
    <property type="component" value="Unassembled WGS sequence"/>
</dbReference>
<feature type="transmembrane region" description="Helical" evidence="5">
    <location>
        <begin position="66"/>
        <end position="85"/>
    </location>
</feature>
<evidence type="ECO:0000256" key="5">
    <source>
        <dbReference type="SAM" id="Phobius"/>
    </source>
</evidence>
<dbReference type="InterPro" id="IPR024371">
    <property type="entry name" value="AcetylCoA_trans_1-like"/>
</dbReference>
<feature type="transmembrane region" description="Helical" evidence="5">
    <location>
        <begin position="370"/>
        <end position="389"/>
    </location>
</feature>
<feature type="transmembrane region" description="Helical" evidence="5">
    <location>
        <begin position="300"/>
        <end position="320"/>
    </location>
</feature>
<feature type="transmembrane region" description="Helical" evidence="5">
    <location>
        <begin position="135"/>
        <end position="159"/>
    </location>
</feature>
<name>A0A6G0YCF7_APHCR</name>
<feature type="transmembrane region" description="Helical" evidence="5">
    <location>
        <begin position="436"/>
        <end position="455"/>
    </location>
</feature>
<gene>
    <name evidence="6" type="ORF">FWK35_00022779</name>
</gene>
<evidence type="ECO:0000256" key="4">
    <source>
        <dbReference type="ARBA" id="ARBA00023136"/>
    </source>
</evidence>
<dbReference type="EMBL" id="VUJU01004780">
    <property type="protein sequence ID" value="KAF0753279.1"/>
    <property type="molecule type" value="Genomic_DNA"/>
</dbReference>
<organism evidence="6 7">
    <name type="scientific">Aphis craccivora</name>
    <name type="common">Cowpea aphid</name>
    <dbReference type="NCBI Taxonomy" id="307492"/>
    <lineage>
        <taxon>Eukaryota</taxon>
        <taxon>Metazoa</taxon>
        <taxon>Ecdysozoa</taxon>
        <taxon>Arthropoda</taxon>
        <taxon>Hexapoda</taxon>
        <taxon>Insecta</taxon>
        <taxon>Pterygota</taxon>
        <taxon>Neoptera</taxon>
        <taxon>Paraneoptera</taxon>
        <taxon>Hemiptera</taxon>
        <taxon>Sternorrhyncha</taxon>
        <taxon>Aphidomorpha</taxon>
        <taxon>Aphidoidea</taxon>
        <taxon>Aphididae</taxon>
        <taxon>Aphidini</taxon>
        <taxon>Aphis</taxon>
        <taxon>Aphis</taxon>
    </lineage>
</organism>
<dbReference type="PANTHER" id="PTHR12778">
    <property type="entry name" value="SOLUTE CARRIER FAMILY 33 ACETYL-COA TRANSPORTER -RELATED"/>
    <property type="match status" value="1"/>
</dbReference>
<feature type="transmembrane region" description="Helical" evidence="5">
    <location>
        <begin position="180"/>
        <end position="201"/>
    </location>
</feature>
<dbReference type="Pfam" id="PF13000">
    <property type="entry name" value="Acatn"/>
    <property type="match status" value="2"/>
</dbReference>
<protein>
    <submittedName>
        <fullName evidence="6">Acetyl-coenzyme A transporter 1-like</fullName>
    </submittedName>
</protein>
<keyword evidence="2 5" id="KW-0812">Transmembrane</keyword>
<dbReference type="InterPro" id="IPR004752">
    <property type="entry name" value="AmpG_permease/AT-1"/>
</dbReference>
<keyword evidence="3 5" id="KW-1133">Transmembrane helix</keyword>
<dbReference type="AlphaFoldDB" id="A0A6G0YCF7"/>